<comment type="caution">
    <text evidence="8">Lacks conserved residue(s) required for the propagation of feature annotation.</text>
</comment>
<dbReference type="Pfam" id="PF00091">
    <property type="entry name" value="Tubulin"/>
    <property type="match status" value="1"/>
</dbReference>
<gene>
    <name evidence="8" type="primary">ftsZ</name>
    <name evidence="13" type="ORF">A3L09_03205</name>
</gene>
<dbReference type="CDD" id="cd02201">
    <property type="entry name" value="FtsZ_type1"/>
    <property type="match status" value="1"/>
</dbReference>
<dbReference type="GeneID" id="33319386"/>
<evidence type="ECO:0000313" key="14">
    <source>
        <dbReference type="Proteomes" id="UP000250179"/>
    </source>
</evidence>
<dbReference type="SUPFAM" id="SSF55307">
    <property type="entry name" value="Tubulin C-terminal domain-like"/>
    <property type="match status" value="1"/>
</dbReference>
<evidence type="ECO:0000256" key="3">
    <source>
        <dbReference type="ARBA" id="ARBA00022618"/>
    </source>
</evidence>
<dbReference type="GO" id="GO:0005737">
    <property type="term" value="C:cytoplasm"/>
    <property type="evidence" value="ECO:0007669"/>
    <property type="project" value="UniProtKB-SubCell"/>
</dbReference>
<dbReference type="PANTHER" id="PTHR30314">
    <property type="entry name" value="CELL DIVISION PROTEIN FTSZ-RELATED"/>
    <property type="match status" value="1"/>
</dbReference>
<dbReference type="SUPFAM" id="SSF52490">
    <property type="entry name" value="Tubulin nucleotide-binding domain-like"/>
    <property type="match status" value="1"/>
</dbReference>
<dbReference type="GO" id="GO:0043093">
    <property type="term" value="P:FtsZ-dependent cytokinesis"/>
    <property type="evidence" value="ECO:0007669"/>
    <property type="project" value="UniProtKB-UniRule"/>
</dbReference>
<dbReference type="GO" id="GO:0003924">
    <property type="term" value="F:GTPase activity"/>
    <property type="evidence" value="ECO:0007669"/>
    <property type="project" value="UniProtKB-UniRule"/>
</dbReference>
<comment type="subunit">
    <text evidence="8">Homodimer. Polymerizes to form a dynamic ring structure in a strictly GTP-dependent manner. Interacts directly with several other division proteins.</text>
</comment>
<evidence type="ECO:0000256" key="5">
    <source>
        <dbReference type="ARBA" id="ARBA00023134"/>
    </source>
</evidence>
<keyword evidence="5 8" id="KW-0342">GTP-binding</keyword>
<feature type="domain" description="Tubulin/FtsZ GTPase" evidence="11">
    <location>
        <begin position="37"/>
        <end position="236"/>
    </location>
</feature>
<evidence type="ECO:0000256" key="2">
    <source>
        <dbReference type="ARBA" id="ARBA00022490"/>
    </source>
</evidence>
<dbReference type="SMART" id="SM00864">
    <property type="entry name" value="Tubulin"/>
    <property type="match status" value="1"/>
</dbReference>
<dbReference type="FunFam" id="3.40.50.1440:FF:000023">
    <property type="entry name" value="Cell division protein FtsZ"/>
    <property type="match status" value="1"/>
</dbReference>
<dbReference type="InterPro" id="IPR045061">
    <property type="entry name" value="FtsZ/CetZ"/>
</dbReference>
<dbReference type="PROSITE" id="PS01134">
    <property type="entry name" value="FTSZ_1"/>
    <property type="match status" value="1"/>
</dbReference>
<evidence type="ECO:0000256" key="7">
    <source>
        <dbReference type="ARBA" id="ARBA00023306"/>
    </source>
</evidence>
<keyword evidence="14" id="KW-1185">Reference proteome</keyword>
<sequence length="421" mass="45396">MVFKLLEQAGIKLDLDEGPKVEKREDFFDENLDDFIKISIVGVGGSGNNTITRLYELGVEGAELIAMNTDAQHLSRVKAHKKLLLGKEITHGKGSGGDPTVGYKAAEASAHEIAKTIGDVDLVFITAGMGNGTGTGAAPVVAKVIKEHARNSGRFREPLVVSVVTFPFKTEGTIRLEKARAGIKALLQYSDTVIIIENDKLLKLVPNLPISAAFRFADEIIARMVKGITETIKLPSMVNIDFADVYSVMKDGGAALIGIGESDSKNRAVEAVKAALENKMLDVKFGSGNKALVHFTVGPDVNLGEINEAMEIVYNNLGAKSEIKWGARVDEDMGKVVRAMVIMTGVESPHILGGETALTTEKDAVVVPKPTSFPFEGSKSRGSKDIYSIISGQDDRIKDRASDERKKRIEEIFANSGIEEL</sequence>
<evidence type="ECO:0000256" key="9">
    <source>
        <dbReference type="NCBIfam" id="TIGR00065"/>
    </source>
</evidence>
<dbReference type="HAMAP" id="MF_00909">
    <property type="entry name" value="FtsZ"/>
    <property type="match status" value="1"/>
</dbReference>
<keyword evidence="2 8" id="KW-0963">Cytoplasm</keyword>
<feature type="binding site" evidence="8">
    <location>
        <begin position="132"/>
        <end position="134"/>
    </location>
    <ligand>
        <name>GTP</name>
        <dbReference type="ChEBI" id="CHEBI:37565"/>
    </ligand>
</feature>
<dbReference type="NCBIfam" id="TIGR00065">
    <property type="entry name" value="ftsZ"/>
    <property type="match status" value="1"/>
</dbReference>
<dbReference type="PRINTS" id="PR00423">
    <property type="entry name" value="CELLDVISFTSZ"/>
</dbReference>
<dbReference type="GO" id="GO:0051258">
    <property type="term" value="P:protein polymerization"/>
    <property type="evidence" value="ECO:0007669"/>
    <property type="project" value="UniProtKB-UniRule"/>
</dbReference>
<dbReference type="GO" id="GO:0005525">
    <property type="term" value="F:GTP binding"/>
    <property type="evidence" value="ECO:0007669"/>
    <property type="project" value="UniProtKB-UniRule"/>
</dbReference>
<comment type="subcellular location">
    <subcellularLocation>
        <location evidence="8">Cytoplasm</location>
    </subcellularLocation>
    <text evidence="8">Assembles at midcell at the inner surface of the cytoplasmic membrane.</text>
</comment>
<evidence type="ECO:0000259" key="11">
    <source>
        <dbReference type="SMART" id="SM00864"/>
    </source>
</evidence>
<evidence type="ECO:0000256" key="4">
    <source>
        <dbReference type="ARBA" id="ARBA00022741"/>
    </source>
</evidence>
<dbReference type="AlphaFoldDB" id="A0A2Z2M7U4"/>
<evidence type="ECO:0000256" key="10">
    <source>
        <dbReference type="RuleBase" id="RU003360"/>
    </source>
</evidence>
<dbReference type="EMBL" id="CP014862">
    <property type="protein sequence ID" value="ASJ02327.1"/>
    <property type="molecule type" value="Genomic_DNA"/>
</dbReference>
<dbReference type="PROSITE" id="PS01135">
    <property type="entry name" value="FTSZ_2"/>
    <property type="match status" value="1"/>
</dbReference>
<dbReference type="InterPro" id="IPR036525">
    <property type="entry name" value="Tubulin/FtsZ_GTPase_sf"/>
</dbReference>
<dbReference type="RefSeq" id="WP_088857590.1">
    <property type="nucleotide sequence ID" value="NZ_CP014862.1"/>
</dbReference>
<comment type="similarity">
    <text evidence="1 8 10">Belongs to the FtsZ family.</text>
</comment>
<dbReference type="Proteomes" id="UP000250179">
    <property type="component" value="Chromosome"/>
</dbReference>
<keyword evidence="7 8" id="KW-0131">Cell cycle</keyword>
<feature type="domain" description="Tubulin/FtsZ 2-layer sandwich" evidence="12">
    <location>
        <begin position="238"/>
        <end position="355"/>
    </location>
</feature>
<reference evidence="13 14" key="1">
    <citation type="submission" date="2016-03" db="EMBL/GenBank/DDBJ databases">
        <title>Complete genome sequence of Thermococcus profundus strain DT5432.</title>
        <authorList>
            <person name="Oger P.M."/>
        </authorList>
    </citation>
    <scope>NUCLEOTIDE SEQUENCE [LARGE SCALE GENOMIC DNA]</scope>
    <source>
        <strain evidence="13 14">DT 5432</strain>
    </source>
</reference>
<dbReference type="OrthoDB" id="371908at2157"/>
<dbReference type="GO" id="GO:0032153">
    <property type="term" value="C:cell division site"/>
    <property type="evidence" value="ECO:0007669"/>
    <property type="project" value="UniProtKB-UniRule"/>
</dbReference>
<dbReference type="SMART" id="SM00865">
    <property type="entry name" value="Tubulin_C"/>
    <property type="match status" value="1"/>
</dbReference>
<dbReference type="InterPro" id="IPR018316">
    <property type="entry name" value="Tubulin/FtsZ_2-layer-sand-dom"/>
</dbReference>
<evidence type="ECO:0000256" key="8">
    <source>
        <dbReference type="HAMAP-Rule" id="MF_00909"/>
    </source>
</evidence>
<evidence type="ECO:0000313" key="13">
    <source>
        <dbReference type="EMBL" id="ASJ02327.1"/>
    </source>
</evidence>
<protein>
    <recommendedName>
        <fullName evidence="8 9">Cell division protein FtsZ</fullName>
    </recommendedName>
</protein>
<accession>A0A2Z2M7U4</accession>
<dbReference type="InterPro" id="IPR003008">
    <property type="entry name" value="Tubulin_FtsZ_GTPase"/>
</dbReference>
<organism evidence="13 14">
    <name type="scientific">Thermococcus profundus</name>
    <dbReference type="NCBI Taxonomy" id="49899"/>
    <lineage>
        <taxon>Archaea</taxon>
        <taxon>Methanobacteriati</taxon>
        <taxon>Methanobacteriota</taxon>
        <taxon>Thermococci</taxon>
        <taxon>Thermococcales</taxon>
        <taxon>Thermococcaceae</taxon>
        <taxon>Thermococcus</taxon>
    </lineage>
</organism>
<dbReference type="KEGG" id="tprf:A3L09_03205"/>
<evidence type="ECO:0000259" key="12">
    <source>
        <dbReference type="SMART" id="SM00865"/>
    </source>
</evidence>
<dbReference type="Pfam" id="PF12327">
    <property type="entry name" value="FtsZ_C"/>
    <property type="match status" value="1"/>
</dbReference>
<dbReference type="InterPro" id="IPR024757">
    <property type="entry name" value="FtsZ_C"/>
</dbReference>
<dbReference type="InterPro" id="IPR008280">
    <property type="entry name" value="Tub_FtsZ_C"/>
</dbReference>
<keyword evidence="4 8" id="KW-0547">Nucleotide-binding</keyword>
<proteinExistence type="inferred from homology"/>
<evidence type="ECO:0000256" key="6">
    <source>
        <dbReference type="ARBA" id="ARBA00023210"/>
    </source>
</evidence>
<keyword evidence="6 8" id="KW-0717">Septation</keyword>
<feature type="binding site" evidence="8">
    <location>
        <position position="218"/>
    </location>
    <ligand>
        <name>GTP</name>
        <dbReference type="ChEBI" id="CHEBI:37565"/>
    </ligand>
</feature>
<dbReference type="InterPro" id="IPR000158">
    <property type="entry name" value="Cell_div_FtsZ"/>
</dbReference>
<comment type="function">
    <text evidence="8">Essential cell division protein that forms a contractile ring structure (Z ring) at the future cell division site. The regulation of the ring assembly controls the timing and the location of cell division. One of the functions of the FtsZ ring is to recruit other cell division proteins to the septum to produce a new cell wall between the dividing cells. Binds GTP and shows GTPase activity.</text>
</comment>
<feature type="binding site" evidence="8">
    <location>
        <position position="171"/>
    </location>
    <ligand>
        <name>GTP</name>
        <dbReference type="ChEBI" id="CHEBI:37565"/>
    </ligand>
</feature>
<keyword evidence="3 8" id="KW-0132">Cell division</keyword>
<dbReference type="Gene3D" id="3.40.50.1440">
    <property type="entry name" value="Tubulin/FtsZ, GTPase domain"/>
    <property type="match status" value="1"/>
</dbReference>
<dbReference type="PANTHER" id="PTHR30314:SF9">
    <property type="entry name" value="CELL DIVISION PROTEIN FTSZ 2"/>
    <property type="match status" value="1"/>
</dbReference>
<dbReference type="InterPro" id="IPR020805">
    <property type="entry name" value="Cell_div_FtsZ_CS"/>
</dbReference>
<feature type="binding site" evidence="8">
    <location>
        <position position="175"/>
    </location>
    <ligand>
        <name>GTP</name>
        <dbReference type="ChEBI" id="CHEBI:37565"/>
    </ligand>
</feature>
<name>A0A2Z2M7U4_THEPR</name>
<evidence type="ECO:0000256" key="1">
    <source>
        <dbReference type="ARBA" id="ARBA00009690"/>
    </source>
</evidence>